<dbReference type="GO" id="GO:0006508">
    <property type="term" value="P:proteolysis"/>
    <property type="evidence" value="ECO:0007669"/>
    <property type="project" value="UniProtKB-KW"/>
</dbReference>
<proteinExistence type="inferred from homology"/>
<evidence type="ECO:0000256" key="8">
    <source>
        <dbReference type="ARBA" id="ARBA00022989"/>
    </source>
</evidence>
<dbReference type="FunFam" id="2.40.70.10:FF:000018">
    <property type="entry name" value="Aspartic proteinase-like protein 2"/>
    <property type="match status" value="1"/>
</dbReference>
<dbReference type="CDD" id="cd05476">
    <property type="entry name" value="pepsin_A_like_plant"/>
    <property type="match status" value="1"/>
</dbReference>
<keyword evidence="7" id="KW-0378">Hydrolase</keyword>
<keyword evidence="6" id="KW-0064">Aspartyl protease</keyword>
<dbReference type="Pfam" id="PF14543">
    <property type="entry name" value="TAXi_N"/>
    <property type="match status" value="1"/>
</dbReference>
<dbReference type="PRINTS" id="PR00792">
    <property type="entry name" value="PEPSIN"/>
</dbReference>
<feature type="active site" evidence="11">
    <location>
        <position position="99"/>
    </location>
</feature>
<evidence type="ECO:0000256" key="11">
    <source>
        <dbReference type="PIRSR" id="PIRSR601461-1"/>
    </source>
</evidence>
<dbReference type="InterPro" id="IPR032799">
    <property type="entry name" value="TAXi_C"/>
</dbReference>
<evidence type="ECO:0000256" key="10">
    <source>
        <dbReference type="ARBA" id="ARBA00023180"/>
    </source>
</evidence>
<dbReference type="PANTHER" id="PTHR13683">
    <property type="entry name" value="ASPARTYL PROTEASES"/>
    <property type="match status" value="1"/>
</dbReference>
<comment type="subcellular location">
    <subcellularLocation>
        <location evidence="1">Membrane</location>
    </subcellularLocation>
</comment>
<dbReference type="Pfam" id="PF14541">
    <property type="entry name" value="TAXi_C"/>
    <property type="match status" value="1"/>
</dbReference>
<evidence type="ECO:0000256" key="1">
    <source>
        <dbReference type="ARBA" id="ARBA00004370"/>
    </source>
</evidence>
<dbReference type="GO" id="GO:0004190">
    <property type="term" value="F:aspartic-type endopeptidase activity"/>
    <property type="evidence" value="ECO:0007669"/>
    <property type="project" value="UniProtKB-KW"/>
</dbReference>
<dbReference type="OrthoDB" id="2747330at2759"/>
<dbReference type="InterPro" id="IPR033121">
    <property type="entry name" value="PEPTIDASE_A1"/>
</dbReference>
<keyword evidence="8" id="KW-1133">Transmembrane helix</keyword>
<feature type="active site" evidence="11">
    <location>
        <position position="314"/>
    </location>
</feature>
<dbReference type="InterPro" id="IPR021109">
    <property type="entry name" value="Peptidase_aspartic_dom_sf"/>
</dbReference>
<keyword evidence="9" id="KW-0472">Membrane</keyword>
<evidence type="ECO:0000256" key="5">
    <source>
        <dbReference type="ARBA" id="ARBA00022729"/>
    </source>
</evidence>
<keyword evidence="5" id="KW-0732">Signal</keyword>
<evidence type="ECO:0000256" key="7">
    <source>
        <dbReference type="ARBA" id="ARBA00022801"/>
    </source>
</evidence>
<feature type="domain" description="Peptidase A1" evidence="12">
    <location>
        <begin position="81"/>
        <end position="433"/>
    </location>
</feature>
<dbReference type="InterPro" id="IPR032861">
    <property type="entry name" value="TAXi_N"/>
</dbReference>
<dbReference type="PROSITE" id="PS51767">
    <property type="entry name" value="PEPTIDASE_A1"/>
    <property type="match status" value="1"/>
</dbReference>
<dbReference type="InterPro" id="IPR034161">
    <property type="entry name" value="Pepsin-like_plant"/>
</dbReference>
<protein>
    <recommendedName>
        <fullName evidence="12">Peptidase A1 domain-containing protein</fullName>
    </recommendedName>
</protein>
<evidence type="ECO:0000313" key="13">
    <source>
        <dbReference type="EMBL" id="KDP43931.1"/>
    </source>
</evidence>
<name>A0A067L636_JATCU</name>
<evidence type="ECO:0000256" key="2">
    <source>
        <dbReference type="ARBA" id="ARBA00007447"/>
    </source>
</evidence>
<keyword evidence="10" id="KW-0325">Glycoprotein</keyword>
<evidence type="ECO:0000256" key="3">
    <source>
        <dbReference type="ARBA" id="ARBA00022670"/>
    </source>
</evidence>
<comment type="similarity">
    <text evidence="2">Belongs to the peptidase A1 family.</text>
</comment>
<dbReference type="Gene3D" id="2.40.70.10">
    <property type="entry name" value="Acid Proteases"/>
    <property type="match status" value="2"/>
</dbReference>
<dbReference type="SUPFAM" id="SSF50630">
    <property type="entry name" value="Acid proteases"/>
    <property type="match status" value="1"/>
</dbReference>
<organism evidence="13 14">
    <name type="scientific">Jatropha curcas</name>
    <name type="common">Barbados nut</name>
    <dbReference type="NCBI Taxonomy" id="180498"/>
    <lineage>
        <taxon>Eukaryota</taxon>
        <taxon>Viridiplantae</taxon>
        <taxon>Streptophyta</taxon>
        <taxon>Embryophyta</taxon>
        <taxon>Tracheophyta</taxon>
        <taxon>Spermatophyta</taxon>
        <taxon>Magnoliopsida</taxon>
        <taxon>eudicotyledons</taxon>
        <taxon>Gunneridae</taxon>
        <taxon>Pentapetalae</taxon>
        <taxon>rosids</taxon>
        <taxon>fabids</taxon>
        <taxon>Malpighiales</taxon>
        <taxon>Euphorbiaceae</taxon>
        <taxon>Crotonoideae</taxon>
        <taxon>Jatropheae</taxon>
        <taxon>Jatropha</taxon>
    </lineage>
</organism>
<accession>A0A067L636</accession>
<dbReference type="PANTHER" id="PTHR13683:SF375">
    <property type="entry name" value="PEPTIDASE A1 DOMAIN-CONTAINING PROTEIN"/>
    <property type="match status" value="1"/>
</dbReference>
<dbReference type="EMBL" id="KK914256">
    <property type="protein sequence ID" value="KDP43931.1"/>
    <property type="molecule type" value="Genomic_DNA"/>
</dbReference>
<evidence type="ECO:0000313" key="14">
    <source>
        <dbReference type="Proteomes" id="UP000027138"/>
    </source>
</evidence>
<gene>
    <name evidence="13" type="ORF">JCGZ_05398</name>
</gene>
<evidence type="ECO:0000256" key="6">
    <source>
        <dbReference type="ARBA" id="ARBA00022750"/>
    </source>
</evidence>
<keyword evidence="4" id="KW-0812">Transmembrane</keyword>
<sequence length="510" mass="55174">MAAPFPAGIVIAAVLFPAFVVVCSFPTTLPLERVIPPSHKLELSYLKERDSIRHGRMLQAIDGVVSFPALGTFNPYLVGLYYTRVQLGSPPKNFYVQIDTGSDVLWVSCSSCDGCPTTSGLDIPLSFFDPGSSRTASSISCQDKRCRLGSQSTDSVCASGKRCSYTFQYGDGSGTSGYYVSDMLRMDVYAEALNSTSAPIVFGCSTQHTGDLTKPDRAVDGIFGFGRAGMSVISQLSSQGITPNVFSHCLKGDDAGGGVLVMGEVLEPNIVYTPLVPSQSHYNIHLQSIAVAGETLPINPSVFVTTSTQGTIIDSGTTLAYLAEAAYDPFIYAVTTAVAKYVRTFLMLENQCYSISPSIDVAFPLVTFNFAGGASMVLTPREYLVPRSPIDGNPVWCIGFQKVPDQQITILGDLVLKDKIIIYDIANQRIGWTPFDCSAPVNVSTTIIHQKSAIGSEKSSSDAGLLTNTQYKLIQMTTQSAEQNVQFSWVRDSELVRVFDCWLFVARSLF</sequence>
<dbReference type="Proteomes" id="UP000027138">
    <property type="component" value="Unassembled WGS sequence"/>
</dbReference>
<keyword evidence="3" id="KW-0645">Protease</keyword>
<evidence type="ECO:0000256" key="4">
    <source>
        <dbReference type="ARBA" id="ARBA00022692"/>
    </source>
</evidence>
<reference evidence="13 14" key="1">
    <citation type="journal article" date="2014" name="PLoS ONE">
        <title>Global Analysis of Gene Expression Profiles in Physic Nut (Jatropha curcas L.) Seedlings Exposed to Salt Stress.</title>
        <authorList>
            <person name="Zhang L."/>
            <person name="Zhang C."/>
            <person name="Wu P."/>
            <person name="Chen Y."/>
            <person name="Li M."/>
            <person name="Jiang H."/>
            <person name="Wu G."/>
        </authorList>
    </citation>
    <scope>NUCLEOTIDE SEQUENCE [LARGE SCALE GENOMIC DNA]</scope>
    <source>
        <strain evidence="14">cv. GZQX0401</strain>
        <tissue evidence="13">Young leaves</tissue>
    </source>
</reference>
<keyword evidence="14" id="KW-1185">Reference proteome</keyword>
<dbReference type="AlphaFoldDB" id="A0A067L636"/>
<dbReference type="GO" id="GO:0016020">
    <property type="term" value="C:membrane"/>
    <property type="evidence" value="ECO:0007669"/>
    <property type="project" value="UniProtKB-SubCell"/>
</dbReference>
<dbReference type="InterPro" id="IPR001461">
    <property type="entry name" value="Aspartic_peptidase_A1"/>
</dbReference>
<evidence type="ECO:0000259" key="12">
    <source>
        <dbReference type="PROSITE" id="PS51767"/>
    </source>
</evidence>
<evidence type="ECO:0000256" key="9">
    <source>
        <dbReference type="ARBA" id="ARBA00023136"/>
    </source>
</evidence>